<dbReference type="PROSITE" id="PS01009">
    <property type="entry name" value="CRISP_1"/>
    <property type="match status" value="1"/>
</dbReference>
<gene>
    <name evidence="4" type="ORF">Ciccas_001449</name>
</gene>
<dbReference type="EMBL" id="JBJKFK010000094">
    <property type="protein sequence ID" value="KAL3319874.1"/>
    <property type="molecule type" value="Genomic_DNA"/>
</dbReference>
<reference evidence="4 5" key="1">
    <citation type="submission" date="2024-11" db="EMBL/GenBank/DDBJ databases">
        <title>Adaptive evolution of stress response genes in parasites aligns with host niche diversity.</title>
        <authorList>
            <person name="Hahn C."/>
            <person name="Resl P."/>
        </authorList>
    </citation>
    <scope>NUCLEOTIDE SEQUENCE [LARGE SCALE GENOMIC DNA]</scope>
    <source>
        <strain evidence="4">EGGRZ-B1_66</strain>
        <tissue evidence="4">Body</tissue>
    </source>
</reference>
<dbReference type="AlphaFoldDB" id="A0ABD2QK06"/>
<evidence type="ECO:0000256" key="2">
    <source>
        <dbReference type="SAM" id="SignalP"/>
    </source>
</evidence>
<proteinExistence type="predicted"/>
<comment type="caution">
    <text evidence="4">The sequence shown here is derived from an EMBL/GenBank/DDBJ whole genome shotgun (WGS) entry which is preliminary data.</text>
</comment>
<name>A0ABD2QK06_9PLAT</name>
<keyword evidence="2" id="KW-0732">Signal</keyword>
<evidence type="ECO:0000313" key="5">
    <source>
        <dbReference type="Proteomes" id="UP001626550"/>
    </source>
</evidence>
<dbReference type="InterPro" id="IPR018244">
    <property type="entry name" value="Allrgn_V5/Tpx1_CS"/>
</dbReference>
<dbReference type="PRINTS" id="PR00837">
    <property type="entry name" value="V5TPXLIKE"/>
</dbReference>
<keyword evidence="5" id="KW-1185">Reference proteome</keyword>
<dbReference type="InterPro" id="IPR001283">
    <property type="entry name" value="CRISP-related"/>
</dbReference>
<dbReference type="Proteomes" id="UP001626550">
    <property type="component" value="Unassembled WGS sequence"/>
</dbReference>
<dbReference type="InterPro" id="IPR002413">
    <property type="entry name" value="V5_allergen-like"/>
</dbReference>
<feature type="chain" id="PRO_5044765898" description="SCP domain-containing protein" evidence="2">
    <location>
        <begin position="17"/>
        <end position="242"/>
    </location>
</feature>
<dbReference type="Gene3D" id="3.40.33.10">
    <property type="entry name" value="CAP"/>
    <property type="match status" value="1"/>
</dbReference>
<dbReference type="SMART" id="SM00198">
    <property type="entry name" value="SCP"/>
    <property type="match status" value="1"/>
</dbReference>
<dbReference type="InterPro" id="IPR035940">
    <property type="entry name" value="CAP_sf"/>
</dbReference>
<dbReference type="CDD" id="cd05380">
    <property type="entry name" value="CAP_euk"/>
    <property type="match status" value="1"/>
</dbReference>
<protein>
    <recommendedName>
        <fullName evidence="3">SCP domain-containing protein</fullName>
    </recommendedName>
</protein>
<organism evidence="4 5">
    <name type="scientific">Cichlidogyrus casuarinus</name>
    <dbReference type="NCBI Taxonomy" id="1844966"/>
    <lineage>
        <taxon>Eukaryota</taxon>
        <taxon>Metazoa</taxon>
        <taxon>Spiralia</taxon>
        <taxon>Lophotrochozoa</taxon>
        <taxon>Platyhelminthes</taxon>
        <taxon>Monogenea</taxon>
        <taxon>Monopisthocotylea</taxon>
        <taxon>Dactylogyridea</taxon>
        <taxon>Ancyrocephalidae</taxon>
        <taxon>Cichlidogyrus</taxon>
    </lineage>
</organism>
<dbReference type="PRINTS" id="PR00838">
    <property type="entry name" value="V5ALLERGEN"/>
</dbReference>
<accession>A0ABD2QK06</accession>
<feature type="region of interest" description="Disordered" evidence="1">
    <location>
        <begin position="31"/>
        <end position="52"/>
    </location>
</feature>
<evidence type="ECO:0000256" key="1">
    <source>
        <dbReference type="SAM" id="MobiDB-lite"/>
    </source>
</evidence>
<dbReference type="SUPFAM" id="SSF55797">
    <property type="entry name" value="PR-1-like"/>
    <property type="match status" value="1"/>
</dbReference>
<dbReference type="InterPro" id="IPR014044">
    <property type="entry name" value="CAP_dom"/>
</dbReference>
<sequence>MQSVIATLLIIHICYGGCPFRRQKYGNPFSRQELEPSQLNNPSEDENPFLGQNIESRAKVSISVKDKKMILQQHNEIRAKVRQGLVPGQPADPTMKDLKWDDKLAKTAAVLANKCKMEHDKAEDRKTPNYEYVGQNLAAGPQVDQFVGMWYGEYKDYTYKSNSCVPGKMCGHYTQVVWDSTTHVGCAVKKCPRTSSFQYGNFLVCNYGPGLVSAFSNRHFFSEETMWAANLIRQNSNQIKMN</sequence>
<feature type="domain" description="SCP" evidence="3">
    <location>
        <begin position="65"/>
        <end position="213"/>
    </location>
</feature>
<feature type="signal peptide" evidence="2">
    <location>
        <begin position="1"/>
        <end position="16"/>
    </location>
</feature>
<evidence type="ECO:0000313" key="4">
    <source>
        <dbReference type="EMBL" id="KAL3319874.1"/>
    </source>
</evidence>
<dbReference type="Pfam" id="PF00188">
    <property type="entry name" value="CAP"/>
    <property type="match status" value="1"/>
</dbReference>
<evidence type="ECO:0000259" key="3">
    <source>
        <dbReference type="SMART" id="SM00198"/>
    </source>
</evidence>
<dbReference type="PANTHER" id="PTHR10334">
    <property type="entry name" value="CYSTEINE-RICH SECRETORY PROTEIN-RELATED"/>
    <property type="match status" value="1"/>
</dbReference>